<accession>A0A081P2U7</accession>
<dbReference type="EMBL" id="JNVM01000012">
    <property type="protein sequence ID" value="KEQ25020.1"/>
    <property type="molecule type" value="Genomic_DNA"/>
</dbReference>
<dbReference type="AlphaFoldDB" id="A0A081P2U7"/>
<reference evidence="2 3" key="1">
    <citation type="submission" date="2014-06" db="EMBL/GenBank/DDBJ databases">
        <title>Draft genome sequence of Paenibacillus sp. MSt1.</title>
        <authorList>
            <person name="Aw Y.K."/>
            <person name="Ong K.S."/>
            <person name="Gan H.M."/>
            <person name="Lee S.M."/>
        </authorList>
    </citation>
    <scope>NUCLEOTIDE SEQUENCE [LARGE SCALE GENOMIC DNA]</scope>
    <source>
        <strain evidence="2 3">MSt1</strain>
    </source>
</reference>
<evidence type="ECO:0000313" key="3">
    <source>
        <dbReference type="Proteomes" id="UP000028123"/>
    </source>
</evidence>
<dbReference type="SUPFAM" id="SSF50800">
    <property type="entry name" value="PK beta-barrel domain-like"/>
    <property type="match status" value="1"/>
</dbReference>
<keyword evidence="3" id="KW-1185">Reference proteome</keyword>
<dbReference type="Gene3D" id="2.40.33.20">
    <property type="entry name" value="PK beta-barrel domain-like"/>
    <property type="match status" value="1"/>
</dbReference>
<dbReference type="GO" id="GO:0003824">
    <property type="term" value="F:catalytic activity"/>
    <property type="evidence" value="ECO:0007669"/>
    <property type="project" value="InterPro"/>
</dbReference>
<feature type="domain" description="MOSC" evidence="1">
    <location>
        <begin position="22"/>
        <end position="178"/>
    </location>
</feature>
<dbReference type="OrthoDB" id="9808413at2"/>
<evidence type="ECO:0000313" key="2">
    <source>
        <dbReference type="EMBL" id="KEQ25020.1"/>
    </source>
</evidence>
<sequence>MKTFEARVKAVMAARDPHTFVTAREGSVTVDLAGIPGDRHYGLTRPADSRQRFYPRGTDIANRRQISIVSVEELAQIAERLGLPEVLPEWLGANLLLEGYPSLTLLPQGARLLFPAGTGLIGEGENLPCPGPGEAIAEATGHAAAATRFTAAAKKRRGIVCSVERVGTITEGDIVQIMIE</sequence>
<organism evidence="2 3">
    <name type="scientific">Paenibacillus tyrfis</name>
    <dbReference type="NCBI Taxonomy" id="1501230"/>
    <lineage>
        <taxon>Bacteria</taxon>
        <taxon>Bacillati</taxon>
        <taxon>Bacillota</taxon>
        <taxon>Bacilli</taxon>
        <taxon>Bacillales</taxon>
        <taxon>Paenibacillaceae</taxon>
        <taxon>Paenibacillus</taxon>
    </lineage>
</organism>
<dbReference type="PROSITE" id="PS51340">
    <property type="entry name" value="MOSC"/>
    <property type="match status" value="1"/>
</dbReference>
<dbReference type="Pfam" id="PF03473">
    <property type="entry name" value="MOSC"/>
    <property type="match status" value="1"/>
</dbReference>
<dbReference type="RefSeq" id="WP_036683310.1">
    <property type="nucleotide sequence ID" value="NZ_JNVM01000012.1"/>
</dbReference>
<comment type="caution">
    <text evidence="2">The sequence shown here is derived from an EMBL/GenBank/DDBJ whole genome shotgun (WGS) entry which is preliminary data.</text>
</comment>
<dbReference type="InterPro" id="IPR005302">
    <property type="entry name" value="MoCF_Sase_C"/>
</dbReference>
<protein>
    <submittedName>
        <fullName evidence="2">Molybdenum cofactor sulfurase</fullName>
    </submittedName>
</protein>
<dbReference type="GO" id="GO:0030151">
    <property type="term" value="F:molybdenum ion binding"/>
    <property type="evidence" value="ECO:0007669"/>
    <property type="project" value="InterPro"/>
</dbReference>
<dbReference type="InterPro" id="IPR011037">
    <property type="entry name" value="Pyrv_Knase-like_insert_dom_sf"/>
</dbReference>
<dbReference type="InterPro" id="IPR052716">
    <property type="entry name" value="MOSC_domain"/>
</dbReference>
<gene>
    <name evidence="2" type="ORF">ET33_04810</name>
</gene>
<proteinExistence type="predicted"/>
<dbReference type="PANTHER" id="PTHR36930:SF1">
    <property type="entry name" value="MOSC DOMAIN-CONTAINING PROTEIN"/>
    <property type="match status" value="1"/>
</dbReference>
<dbReference type="eggNOG" id="ENOG502ZBJY">
    <property type="taxonomic scope" value="Bacteria"/>
</dbReference>
<evidence type="ECO:0000259" key="1">
    <source>
        <dbReference type="PROSITE" id="PS51340"/>
    </source>
</evidence>
<dbReference type="GO" id="GO:0030170">
    <property type="term" value="F:pyridoxal phosphate binding"/>
    <property type="evidence" value="ECO:0007669"/>
    <property type="project" value="InterPro"/>
</dbReference>
<dbReference type="Proteomes" id="UP000028123">
    <property type="component" value="Unassembled WGS sequence"/>
</dbReference>
<name>A0A081P2U7_9BACL</name>
<dbReference type="PANTHER" id="PTHR36930">
    <property type="entry name" value="METAL-SULFUR CLUSTER BIOSYNTHESIS PROTEINS YUAD-RELATED"/>
    <property type="match status" value="1"/>
</dbReference>